<reference evidence="2 3" key="1">
    <citation type="submission" date="2020-10" db="EMBL/GenBank/DDBJ databases">
        <title>Connecting structure to function with the recovery of over 1000 high-quality activated sludge metagenome-assembled genomes encoding full-length rRNA genes using long-read sequencing.</title>
        <authorList>
            <person name="Singleton C.M."/>
            <person name="Petriglieri F."/>
            <person name="Kristensen J.M."/>
            <person name="Kirkegaard R.H."/>
            <person name="Michaelsen T.Y."/>
            <person name="Andersen M.H."/>
            <person name="Karst S.M."/>
            <person name="Dueholm M.S."/>
            <person name="Nielsen P.H."/>
            <person name="Albertsen M."/>
        </authorList>
    </citation>
    <scope>NUCLEOTIDE SEQUENCE [LARGE SCALE GENOMIC DNA]</scope>
    <source>
        <strain evidence="2">EsbW_18-Q3-R4-48_BATAC.463</strain>
    </source>
</reference>
<accession>A0A935K9D2</accession>
<comment type="caution">
    <text evidence="2">The sequence shown here is derived from an EMBL/GenBank/DDBJ whole genome shotgun (WGS) entry which is preliminary data.</text>
</comment>
<dbReference type="Proteomes" id="UP000739411">
    <property type="component" value="Unassembled WGS sequence"/>
</dbReference>
<sequence>MARIVFRAWVLLLAFTLLPQAMAANVALVLSDNGGPYAEFATSFEEFSSKSNWKISYVGKIDGQASAQTRPDLIIAVGSEAFRASLALGVNTPILATLIPRHSYDKIFSEFGRGRPRGMTSAIVLDQPAARLGAFVRQLLPTYQRVGLLSSDETRSQLPALRQSLGGLIIDNEDVSGDPALLGAINTLLPRVNLLLALPDSSIYKRDNIKAILVTTFRHQRPVIAFSKAFVTAGALAAIYSTPSQLARQSTDLLLALPAGATALPAIQMPGQFAISINSYVAQSLNLDLPDEASLRRALQADGAPK</sequence>
<proteinExistence type="predicted"/>
<dbReference type="PANTHER" id="PTHR35271:SF1">
    <property type="entry name" value="ABC TRANSPORTER, SUBSTRATE-BINDING LIPOPROTEIN"/>
    <property type="match status" value="1"/>
</dbReference>
<feature type="chain" id="PRO_5037151226" description="ABC transporter substrate-binding protein" evidence="1">
    <location>
        <begin position="24"/>
        <end position="306"/>
    </location>
</feature>
<evidence type="ECO:0000313" key="2">
    <source>
        <dbReference type="EMBL" id="MBK7414641.1"/>
    </source>
</evidence>
<gene>
    <name evidence="2" type="ORF">IPJ38_05510</name>
</gene>
<dbReference type="Gene3D" id="3.40.50.2300">
    <property type="match status" value="2"/>
</dbReference>
<feature type="signal peptide" evidence="1">
    <location>
        <begin position="1"/>
        <end position="23"/>
    </location>
</feature>
<protein>
    <recommendedName>
        <fullName evidence="4">ABC transporter substrate-binding protein</fullName>
    </recommendedName>
</protein>
<evidence type="ECO:0000313" key="3">
    <source>
        <dbReference type="Proteomes" id="UP000739411"/>
    </source>
</evidence>
<evidence type="ECO:0008006" key="4">
    <source>
        <dbReference type="Google" id="ProtNLM"/>
    </source>
</evidence>
<keyword evidence="1" id="KW-0732">Signal</keyword>
<dbReference type="PANTHER" id="PTHR35271">
    <property type="entry name" value="ABC TRANSPORTER, SUBSTRATE-BINDING LIPOPROTEIN-RELATED"/>
    <property type="match status" value="1"/>
</dbReference>
<dbReference type="EMBL" id="JADJMS010000011">
    <property type="protein sequence ID" value="MBK7414641.1"/>
    <property type="molecule type" value="Genomic_DNA"/>
</dbReference>
<dbReference type="InterPro" id="IPR007487">
    <property type="entry name" value="ABC_transpt-TYRBP-like"/>
</dbReference>
<evidence type="ECO:0000256" key="1">
    <source>
        <dbReference type="SAM" id="SignalP"/>
    </source>
</evidence>
<name>A0A935K9D2_9RHOO</name>
<dbReference type="AlphaFoldDB" id="A0A935K9D2"/>
<organism evidence="2 3">
    <name type="scientific">Candidatus Dechloromonas phosphorivorans</name>
    <dbReference type="NCBI Taxonomy" id="2899244"/>
    <lineage>
        <taxon>Bacteria</taxon>
        <taxon>Pseudomonadati</taxon>
        <taxon>Pseudomonadota</taxon>
        <taxon>Betaproteobacteria</taxon>
        <taxon>Rhodocyclales</taxon>
        <taxon>Azonexaceae</taxon>
        <taxon>Dechloromonas</taxon>
    </lineage>
</organism>